<name>A0A1F5YHH5_9BACT</name>
<evidence type="ECO:0000313" key="1">
    <source>
        <dbReference type="EMBL" id="OGF99647.1"/>
    </source>
</evidence>
<reference evidence="1 2" key="1">
    <citation type="journal article" date="2016" name="Nat. Commun.">
        <title>Thousands of microbial genomes shed light on interconnected biogeochemical processes in an aquifer system.</title>
        <authorList>
            <person name="Anantharaman K."/>
            <person name="Brown C.T."/>
            <person name="Hug L.A."/>
            <person name="Sharon I."/>
            <person name="Castelle C.J."/>
            <person name="Probst A.J."/>
            <person name="Thomas B.C."/>
            <person name="Singh A."/>
            <person name="Wilkins M.J."/>
            <person name="Karaoz U."/>
            <person name="Brodie E.L."/>
            <person name="Williams K.H."/>
            <person name="Hubbard S.S."/>
            <person name="Banfield J.F."/>
        </authorList>
    </citation>
    <scope>NUCLEOTIDE SEQUENCE [LARGE SCALE GENOMIC DNA]</scope>
</reference>
<comment type="caution">
    <text evidence="1">The sequence shown here is derived from an EMBL/GenBank/DDBJ whole genome shotgun (WGS) entry which is preliminary data.</text>
</comment>
<sequence>MPQAVISQGERSFVVEGKTLPTCIPNIEPNIRSPCMLRELLKTRIREPEDSINWHSGARLEVVGSCNNCGQTFSVTVFEAPIIPQTPPA</sequence>
<evidence type="ECO:0000313" key="2">
    <source>
        <dbReference type="Proteomes" id="UP000177396"/>
    </source>
</evidence>
<dbReference type="Proteomes" id="UP000177396">
    <property type="component" value="Unassembled WGS sequence"/>
</dbReference>
<dbReference type="AlphaFoldDB" id="A0A1F5YHH5"/>
<organism evidence="1 2">
    <name type="scientific">Candidatus Gottesmanbacteria bacterium RBG_16_38_7b</name>
    <dbReference type="NCBI Taxonomy" id="1798372"/>
    <lineage>
        <taxon>Bacteria</taxon>
        <taxon>Candidatus Gottesmaniibacteriota</taxon>
    </lineage>
</organism>
<proteinExistence type="predicted"/>
<protein>
    <submittedName>
        <fullName evidence="1">Uncharacterized protein</fullName>
    </submittedName>
</protein>
<accession>A0A1F5YHH5</accession>
<gene>
    <name evidence="1" type="ORF">A2153_03760</name>
</gene>
<dbReference type="EMBL" id="MFJB01000055">
    <property type="protein sequence ID" value="OGF99647.1"/>
    <property type="molecule type" value="Genomic_DNA"/>
</dbReference>